<dbReference type="SUPFAM" id="SSF55060">
    <property type="entry name" value="GHMP Kinase, C-terminal domain"/>
    <property type="match status" value="1"/>
</dbReference>
<evidence type="ECO:0000313" key="10">
    <source>
        <dbReference type="EMBL" id="MCZ3667091.1"/>
    </source>
</evidence>
<dbReference type="InterPro" id="IPR014721">
    <property type="entry name" value="Ribsml_uS5_D2-typ_fold_subgr"/>
</dbReference>
<organism evidence="10 11">
    <name type="scientific">Limosilactobacillus vaginalis</name>
    <dbReference type="NCBI Taxonomy" id="1633"/>
    <lineage>
        <taxon>Bacteria</taxon>
        <taxon>Bacillati</taxon>
        <taxon>Bacillota</taxon>
        <taxon>Bacilli</taxon>
        <taxon>Lactobacillales</taxon>
        <taxon>Lactobacillaceae</taxon>
        <taxon>Limosilactobacillus</taxon>
    </lineage>
</organism>
<dbReference type="PANTHER" id="PTHR10977">
    <property type="entry name" value="DIPHOSPHOMEVALONATE DECARBOXYLASE"/>
    <property type="match status" value="1"/>
</dbReference>
<protein>
    <recommendedName>
        <fullName evidence="2">diphosphomevalonate decarboxylase</fullName>
        <ecNumber evidence="2">4.1.1.33</ecNumber>
    </recommendedName>
</protein>
<dbReference type="PANTHER" id="PTHR10977:SF3">
    <property type="entry name" value="DIPHOSPHOMEVALONATE DECARBOXYLASE"/>
    <property type="match status" value="1"/>
</dbReference>
<dbReference type="SUPFAM" id="SSF54211">
    <property type="entry name" value="Ribosomal protein S5 domain 2-like"/>
    <property type="match status" value="1"/>
</dbReference>
<comment type="caution">
    <text evidence="10">The sequence shown here is derived from an EMBL/GenBank/DDBJ whole genome shotgun (WGS) entry which is preliminary data.</text>
</comment>
<evidence type="ECO:0000256" key="6">
    <source>
        <dbReference type="ARBA" id="ARBA00023098"/>
    </source>
</evidence>
<dbReference type="InterPro" id="IPR020568">
    <property type="entry name" value="Ribosomal_Su5_D2-typ_SF"/>
</dbReference>
<keyword evidence="7 10" id="KW-0456">Lyase</keyword>
<keyword evidence="5" id="KW-0067">ATP-binding</keyword>
<evidence type="ECO:0000256" key="2">
    <source>
        <dbReference type="ARBA" id="ARBA00012296"/>
    </source>
</evidence>
<dbReference type="InterPro" id="IPR005935">
    <property type="entry name" value="Mev_decarb"/>
</dbReference>
<keyword evidence="6" id="KW-0443">Lipid metabolism</keyword>
<dbReference type="Pfam" id="PF18376">
    <property type="entry name" value="MDD_C"/>
    <property type="match status" value="1"/>
</dbReference>
<gene>
    <name evidence="10" type="primary">mvaD</name>
    <name evidence="10" type="ORF">L2724_02160</name>
</gene>
<evidence type="ECO:0000256" key="3">
    <source>
        <dbReference type="ARBA" id="ARBA00022516"/>
    </source>
</evidence>
<comment type="similarity">
    <text evidence="1">Belongs to the diphosphomevalonate decarboxylase family.</text>
</comment>
<dbReference type="NCBIfam" id="TIGR01240">
    <property type="entry name" value="mevDPdecarb"/>
    <property type="match status" value="1"/>
</dbReference>
<dbReference type="Gene3D" id="3.30.230.10">
    <property type="match status" value="1"/>
</dbReference>
<name>A0AAW5WRC2_9LACO</name>
<dbReference type="FunFam" id="3.30.230.10:FF:000072">
    <property type="entry name" value="Diphosphomevalonate decarboxylase"/>
    <property type="match status" value="1"/>
</dbReference>
<dbReference type="EMBL" id="JAKHPH010000003">
    <property type="protein sequence ID" value="MCZ3667091.1"/>
    <property type="molecule type" value="Genomic_DNA"/>
</dbReference>
<evidence type="ECO:0000313" key="11">
    <source>
        <dbReference type="Proteomes" id="UP001212401"/>
    </source>
</evidence>
<dbReference type="AlphaFoldDB" id="A0AAW5WRC2"/>
<evidence type="ECO:0000256" key="5">
    <source>
        <dbReference type="ARBA" id="ARBA00022840"/>
    </source>
</evidence>
<dbReference type="GO" id="GO:0005829">
    <property type="term" value="C:cytosol"/>
    <property type="evidence" value="ECO:0007669"/>
    <property type="project" value="InterPro"/>
</dbReference>
<dbReference type="EC" id="4.1.1.33" evidence="2"/>
<dbReference type="GeneID" id="75082181"/>
<proteinExistence type="inferred from homology"/>
<dbReference type="InterPro" id="IPR053859">
    <property type="entry name" value="MVD-like_N"/>
</dbReference>
<evidence type="ECO:0000256" key="1">
    <source>
        <dbReference type="ARBA" id="ARBA00008831"/>
    </source>
</evidence>
<dbReference type="Pfam" id="PF22700">
    <property type="entry name" value="MVD-like_N"/>
    <property type="match status" value="1"/>
</dbReference>
<evidence type="ECO:0000256" key="7">
    <source>
        <dbReference type="ARBA" id="ARBA00023239"/>
    </source>
</evidence>
<reference evidence="10" key="1">
    <citation type="submission" date="2022-01" db="EMBL/GenBank/DDBJ databases">
        <title>VMRC isolate genome collection.</title>
        <authorList>
            <person name="France M."/>
            <person name="Rutt L."/>
            <person name="Humphrys M."/>
            <person name="Ravel J."/>
        </authorList>
    </citation>
    <scope>NUCLEOTIDE SEQUENCE</scope>
    <source>
        <strain evidence="10">C0048A1</strain>
    </source>
</reference>
<dbReference type="GO" id="GO:0005524">
    <property type="term" value="F:ATP binding"/>
    <property type="evidence" value="ECO:0007669"/>
    <property type="project" value="UniProtKB-KW"/>
</dbReference>
<dbReference type="InterPro" id="IPR029765">
    <property type="entry name" value="Mev_diP_decarb"/>
</dbReference>
<keyword evidence="3" id="KW-0444">Lipid biosynthesis</keyword>
<feature type="domain" description="Mvd1 C-terminal" evidence="8">
    <location>
        <begin position="177"/>
        <end position="307"/>
    </location>
</feature>
<dbReference type="InterPro" id="IPR041431">
    <property type="entry name" value="Mvd1_C"/>
</dbReference>
<dbReference type="PIRSF" id="PIRSF015950">
    <property type="entry name" value="Mev_P_decrbx"/>
    <property type="match status" value="1"/>
</dbReference>
<keyword evidence="4" id="KW-0547">Nucleotide-binding</keyword>
<dbReference type="RefSeq" id="WP_003716957.1">
    <property type="nucleotide sequence ID" value="NZ_CALVCD010000002.1"/>
</dbReference>
<dbReference type="InterPro" id="IPR036554">
    <property type="entry name" value="GHMP_kinase_C_sf"/>
</dbReference>
<dbReference type="Gene3D" id="3.30.70.890">
    <property type="entry name" value="GHMP kinase, C-terminal domain"/>
    <property type="match status" value="1"/>
</dbReference>
<evidence type="ECO:0000259" key="8">
    <source>
        <dbReference type="Pfam" id="PF18376"/>
    </source>
</evidence>
<dbReference type="GO" id="GO:0004163">
    <property type="term" value="F:diphosphomevalonate decarboxylase activity"/>
    <property type="evidence" value="ECO:0007669"/>
    <property type="project" value="UniProtKB-EC"/>
</dbReference>
<dbReference type="Proteomes" id="UP001212401">
    <property type="component" value="Unassembled WGS sequence"/>
</dbReference>
<accession>A0AAW5WRC2</accession>
<dbReference type="GO" id="GO:0019287">
    <property type="term" value="P:isopentenyl diphosphate biosynthetic process, mevalonate pathway"/>
    <property type="evidence" value="ECO:0007669"/>
    <property type="project" value="InterPro"/>
</dbReference>
<evidence type="ECO:0000259" key="9">
    <source>
        <dbReference type="Pfam" id="PF22700"/>
    </source>
</evidence>
<feature type="domain" description="Diphosphomevalonate decarboxylase-like N-terminal" evidence="9">
    <location>
        <begin position="6"/>
        <end position="161"/>
    </location>
</feature>
<sequence length="323" mass="35517">MITARAHTNIALVKYWGKKDQKLIIPQTDSLSLTLNEFYADTGVEFRDDLTADDIEIDGQPVTGHSAEKVKDFLDHIRQISGNHNYAKVISTNHVPVSAGLASSASAFAALATAASKAAGLNLDRRSLSRLARRGSGSATRSIYGGLVEWHRGTDDQSSFAEPIMEKVDFGIEMIAILINTTKKKISSRQGMQSSVESSPYYPTWRKVVAHDMVAMKEAISNKDIDQIGHIAEENALRMHALTLSADPGYTYFNGDTIHAIQAINDLRSQGVSCYYTMDAGPNVKVIYDQKDRKKIVQYLGNLFGKERLIISQPGPGVEIIDK</sequence>
<evidence type="ECO:0000256" key="4">
    <source>
        <dbReference type="ARBA" id="ARBA00022741"/>
    </source>
</evidence>